<feature type="transmembrane region" description="Helical" evidence="1">
    <location>
        <begin position="37"/>
        <end position="57"/>
    </location>
</feature>
<keyword evidence="1" id="KW-0812">Transmembrane</keyword>
<dbReference type="EMBL" id="MT142482">
    <property type="protein sequence ID" value="QJA82198.1"/>
    <property type="molecule type" value="Genomic_DNA"/>
</dbReference>
<feature type="transmembrane region" description="Helical" evidence="1">
    <location>
        <begin position="12"/>
        <end position="31"/>
    </location>
</feature>
<keyword evidence="1" id="KW-1133">Transmembrane helix</keyword>
<evidence type="ECO:0000256" key="1">
    <source>
        <dbReference type="SAM" id="Phobius"/>
    </source>
</evidence>
<keyword evidence="1" id="KW-0472">Membrane</keyword>
<dbReference type="EMBL" id="MT141461">
    <property type="protein sequence ID" value="QJA62081.1"/>
    <property type="molecule type" value="Genomic_DNA"/>
</dbReference>
<reference evidence="2" key="1">
    <citation type="submission" date="2020-03" db="EMBL/GenBank/DDBJ databases">
        <title>The deep terrestrial virosphere.</title>
        <authorList>
            <person name="Holmfeldt K."/>
            <person name="Nilsson E."/>
            <person name="Simone D."/>
            <person name="Lopez-Fernandez M."/>
            <person name="Wu X."/>
            <person name="de Brujin I."/>
            <person name="Lundin D."/>
            <person name="Andersson A."/>
            <person name="Bertilsson S."/>
            <person name="Dopson M."/>
        </authorList>
    </citation>
    <scope>NUCLEOTIDE SEQUENCE</scope>
    <source>
        <strain evidence="3">MM415A00435</strain>
        <strain evidence="2">MM415B00827</strain>
    </source>
</reference>
<gene>
    <name evidence="3" type="ORF">MM415A00435_0012</name>
    <name evidence="2" type="ORF">MM415B00827_0027</name>
</gene>
<evidence type="ECO:0008006" key="4">
    <source>
        <dbReference type="Google" id="ProtNLM"/>
    </source>
</evidence>
<evidence type="ECO:0000313" key="3">
    <source>
        <dbReference type="EMBL" id="QJA82198.1"/>
    </source>
</evidence>
<organism evidence="2">
    <name type="scientific">viral metagenome</name>
    <dbReference type="NCBI Taxonomy" id="1070528"/>
    <lineage>
        <taxon>unclassified sequences</taxon>
        <taxon>metagenomes</taxon>
        <taxon>organismal metagenomes</taxon>
    </lineage>
</organism>
<protein>
    <recommendedName>
        <fullName evidence="4">Transmembrane protein</fullName>
    </recommendedName>
</protein>
<dbReference type="AlphaFoldDB" id="A0A6M3IYN7"/>
<proteinExistence type="predicted"/>
<evidence type="ECO:0000313" key="2">
    <source>
        <dbReference type="EMBL" id="QJA62081.1"/>
    </source>
</evidence>
<sequence>MKQVLTKKQIMANGIVFGIMILCPLIILSFLIPILGIPLLVLFIVIWPIAWIMRLSGIKNIHFLGDKFIEKD</sequence>
<name>A0A6M3IYN7_9ZZZZ</name>
<accession>A0A6M3IYN7</accession>